<keyword evidence="2" id="KW-1185">Reference proteome</keyword>
<dbReference type="EMBL" id="CAJNDS010002097">
    <property type="protein sequence ID" value="CAE7324446.1"/>
    <property type="molecule type" value="Genomic_DNA"/>
</dbReference>
<name>A0A812NVE5_9DINO</name>
<comment type="caution">
    <text evidence="1">The sequence shown here is derived from an EMBL/GenBank/DDBJ whole genome shotgun (WGS) entry which is preliminary data.</text>
</comment>
<dbReference type="OrthoDB" id="428743at2759"/>
<proteinExistence type="predicted"/>
<reference evidence="1" key="1">
    <citation type="submission" date="2021-02" db="EMBL/GenBank/DDBJ databases">
        <authorList>
            <person name="Dougan E. K."/>
            <person name="Rhodes N."/>
            <person name="Thang M."/>
            <person name="Chan C."/>
        </authorList>
    </citation>
    <scope>NUCLEOTIDE SEQUENCE</scope>
</reference>
<accession>A0A812NVE5</accession>
<organism evidence="1 2">
    <name type="scientific">Symbiodinium natans</name>
    <dbReference type="NCBI Taxonomy" id="878477"/>
    <lineage>
        <taxon>Eukaryota</taxon>
        <taxon>Sar</taxon>
        <taxon>Alveolata</taxon>
        <taxon>Dinophyceae</taxon>
        <taxon>Suessiales</taxon>
        <taxon>Symbiodiniaceae</taxon>
        <taxon>Symbiodinium</taxon>
    </lineage>
</organism>
<gene>
    <name evidence="1" type="ORF">SNAT2548_LOCUS16989</name>
</gene>
<dbReference type="Proteomes" id="UP000604046">
    <property type="component" value="Unassembled WGS sequence"/>
</dbReference>
<protein>
    <submittedName>
        <fullName evidence="1">Uncharacterized protein</fullName>
    </submittedName>
</protein>
<evidence type="ECO:0000313" key="1">
    <source>
        <dbReference type="EMBL" id="CAE7324446.1"/>
    </source>
</evidence>
<dbReference type="AlphaFoldDB" id="A0A812NVE5"/>
<sequence>MLDPVCIAVTSFTSRFVRASCVAPSGLLRVPRLIIDYGVFVPPSVELDPLRVVECLPCIERGEVVEIELYAACGGADEDNDPELDRQRQNHYNVCVGWLLGNFGKLRRLMIGGGGDRRLWVPIIRHVARQSPALVSLELQAWPSPNQQTWPEETVKVLPSLKLLRRLHIALNSTADPAGTSILDTLAKCAGCLPALRSLSFDVHAQKPVQEAFRASLQRCMNSFPLRHLSLQAVSSSASEVLSGIVPHMTWPSNCCMLSLHHLSNSSSLSALAKQVARDAITGLTLCILHSENVTSAQMLNFLAGLKGSQLKSLALDFQLAPMLEEGDALLADRFTQSLLALLGNQSLRHLTLGTAACTECSLDTLKQSAVQHKAVGTPWPQPPANSSSKWFTEQLAKFQALLDHLYSTEANLGGIRLCQNFGVACKYTRVPAKEKWLEQHGALKVSMKIWAGDPGQYSDRAINQLTTARGMTAEECYPTFGQREVHKIKWTQIAVSLNRPWDAGYLKMICKRTGQATGRLGADRALATVILLAVGKEDSVRAKQANGMTAIQKGCVGVLQHMLASAGTLSCSLRQLVPDSSCEVASDGRQDTRFTLHAHGKLKIGAKTPEDQADTSSEATPCAFFAGGGALTKCGKRRARF</sequence>
<evidence type="ECO:0000313" key="2">
    <source>
        <dbReference type="Proteomes" id="UP000604046"/>
    </source>
</evidence>